<dbReference type="EMBL" id="VOHE01000003">
    <property type="protein sequence ID" value="TWT19920.1"/>
    <property type="molecule type" value="Genomic_DNA"/>
</dbReference>
<evidence type="ECO:0000313" key="1">
    <source>
        <dbReference type="EMBL" id="TWT19920.1"/>
    </source>
</evidence>
<organism evidence="1 2">
    <name type="scientific">Luteimonas wenzhouensis</name>
    <dbReference type="NCBI Taxonomy" id="2599615"/>
    <lineage>
        <taxon>Bacteria</taxon>
        <taxon>Pseudomonadati</taxon>
        <taxon>Pseudomonadota</taxon>
        <taxon>Gammaproteobacteria</taxon>
        <taxon>Lysobacterales</taxon>
        <taxon>Lysobacteraceae</taxon>
        <taxon>Luteimonas</taxon>
    </lineage>
</organism>
<reference evidence="1 2" key="1">
    <citation type="submission" date="2019-07" db="EMBL/GenBank/DDBJ databases">
        <title>Luteimonas sp. YD-1 nov., isolated from acidic soil.</title>
        <authorList>
            <person name="Zhou J."/>
        </authorList>
    </citation>
    <scope>NUCLEOTIDE SEQUENCE [LARGE SCALE GENOMIC DNA]</scope>
    <source>
        <strain evidence="1 2">YD-1</strain>
    </source>
</reference>
<accession>A0A5C5U3C8</accession>
<sequence>MIALAIGSLLILALVEVFAASRAAYMLATGLARTQENGRFAIDILQRDLRMAGHAGCVNDQARFLPANVTASRPALISTFLTDDQQFNGDYAAVGSPGLRFDMSITGYEAVNTASGDTVSIPATPVVAGQGAWTGMPGNLFAAFPSAANAPGRPVTNSDVLVLRFFAPTGVQVEQFIPGNPATIRFPPAQQARLTEGLSNPGLFAIADCMQAAVFQASNTPFTAAPSPAGTITVATGGLNASSFFATPPFTSGQAMLYRAESVIYYVGINGNGNPSLYRIRFAAPPGSAAVTAMAPEELVEGIESLQLEFGQDSNTSAAQTPTGNIASSVVASGVQPAGDPETAWRRVGMVRVGLLARSTEPASAEQRNTGEGTTRLSAVGVVFNPPDDTRYRAVYEDTVALRNRLFGN</sequence>
<dbReference type="GO" id="GO:0043683">
    <property type="term" value="P:type IV pilus assembly"/>
    <property type="evidence" value="ECO:0007669"/>
    <property type="project" value="InterPro"/>
</dbReference>
<dbReference type="Proteomes" id="UP000315949">
    <property type="component" value="Unassembled WGS sequence"/>
</dbReference>
<dbReference type="OrthoDB" id="5296662at2"/>
<name>A0A5C5U3C8_9GAMM</name>
<keyword evidence="2" id="KW-1185">Reference proteome</keyword>
<evidence type="ECO:0000313" key="2">
    <source>
        <dbReference type="Proteomes" id="UP000315949"/>
    </source>
</evidence>
<comment type="caution">
    <text evidence="1">The sequence shown here is derived from an EMBL/GenBank/DDBJ whole genome shotgun (WGS) entry which is preliminary data.</text>
</comment>
<proteinExistence type="predicted"/>
<gene>
    <name evidence="1" type="ORF">FQY79_08045</name>
</gene>
<dbReference type="InterPro" id="IPR032092">
    <property type="entry name" value="PilW"/>
</dbReference>
<dbReference type="Pfam" id="PF16074">
    <property type="entry name" value="PilW"/>
    <property type="match status" value="1"/>
</dbReference>
<dbReference type="AlphaFoldDB" id="A0A5C5U3C8"/>
<protein>
    <submittedName>
        <fullName evidence="1">Pilus assembly protein PilW</fullName>
    </submittedName>
</protein>